<comment type="caution">
    <text evidence="2">The sequence shown here is derived from an EMBL/GenBank/DDBJ whole genome shotgun (WGS) entry which is preliminary data.</text>
</comment>
<accession>A0ABU7DTA4</accession>
<evidence type="ECO:0000313" key="2">
    <source>
        <dbReference type="EMBL" id="MED6278303.1"/>
    </source>
</evidence>
<keyword evidence="1" id="KW-1133">Transmembrane helix</keyword>
<reference evidence="2 3" key="1">
    <citation type="submission" date="2021-06" db="EMBL/GenBank/DDBJ databases">
        <authorList>
            <person name="Palmer J.M."/>
        </authorList>
    </citation>
    <scope>NUCLEOTIDE SEQUENCE [LARGE SCALE GENOMIC DNA]</scope>
    <source>
        <strain evidence="2 3">CL_MEX2019</strain>
        <tissue evidence="2">Muscle</tissue>
    </source>
</reference>
<keyword evidence="3" id="KW-1185">Reference proteome</keyword>
<sequence length="107" mass="11899">MRFSFQDSKTSSDQLPCAFSGKVLMTPSTCFMVGVVFMVMCIAFCRLDKKMNILPYILYPTHGLWHIANRTYISPCHSSIKGRSVECTIKSCPGLLNVIPDLCGCVP</sequence>
<keyword evidence="1" id="KW-0472">Membrane</keyword>
<name>A0ABU7DTA4_9TELE</name>
<proteinExistence type="predicted"/>
<dbReference type="EMBL" id="JAHUTJ010035057">
    <property type="protein sequence ID" value="MED6278303.1"/>
    <property type="molecule type" value="Genomic_DNA"/>
</dbReference>
<dbReference type="Proteomes" id="UP001352852">
    <property type="component" value="Unassembled WGS sequence"/>
</dbReference>
<gene>
    <name evidence="2" type="ORF">CHARACLAT_022367</name>
</gene>
<organism evidence="2 3">
    <name type="scientific">Characodon lateralis</name>
    <dbReference type="NCBI Taxonomy" id="208331"/>
    <lineage>
        <taxon>Eukaryota</taxon>
        <taxon>Metazoa</taxon>
        <taxon>Chordata</taxon>
        <taxon>Craniata</taxon>
        <taxon>Vertebrata</taxon>
        <taxon>Euteleostomi</taxon>
        <taxon>Actinopterygii</taxon>
        <taxon>Neopterygii</taxon>
        <taxon>Teleostei</taxon>
        <taxon>Neoteleostei</taxon>
        <taxon>Acanthomorphata</taxon>
        <taxon>Ovalentaria</taxon>
        <taxon>Atherinomorphae</taxon>
        <taxon>Cyprinodontiformes</taxon>
        <taxon>Goodeidae</taxon>
        <taxon>Characodon</taxon>
    </lineage>
</organism>
<keyword evidence="1" id="KW-0812">Transmembrane</keyword>
<protein>
    <submittedName>
        <fullName evidence="2">Uncharacterized protein</fullName>
    </submittedName>
</protein>
<feature type="transmembrane region" description="Helical" evidence="1">
    <location>
        <begin position="24"/>
        <end position="45"/>
    </location>
</feature>
<evidence type="ECO:0000313" key="3">
    <source>
        <dbReference type="Proteomes" id="UP001352852"/>
    </source>
</evidence>
<evidence type="ECO:0000256" key="1">
    <source>
        <dbReference type="SAM" id="Phobius"/>
    </source>
</evidence>